<dbReference type="SUPFAM" id="SSF57701">
    <property type="entry name" value="Zn2/Cys6 DNA-binding domain"/>
    <property type="match status" value="1"/>
</dbReference>
<feature type="compositionally biased region" description="Basic residues" evidence="3">
    <location>
        <begin position="25"/>
        <end position="34"/>
    </location>
</feature>
<dbReference type="Proteomes" id="UP000770015">
    <property type="component" value="Unassembled WGS sequence"/>
</dbReference>
<gene>
    <name evidence="5" type="ORF">F5X68DRAFT_254223</name>
</gene>
<dbReference type="Pfam" id="PF00172">
    <property type="entry name" value="Zn_clus"/>
    <property type="match status" value="1"/>
</dbReference>
<name>A0A9P9ACP5_9PEZI</name>
<dbReference type="InterPro" id="IPR036864">
    <property type="entry name" value="Zn2-C6_fun-type_DNA-bd_sf"/>
</dbReference>
<dbReference type="Gene3D" id="4.10.240.10">
    <property type="entry name" value="Zn(2)-C6 fungal-type DNA-binding domain"/>
    <property type="match status" value="1"/>
</dbReference>
<feature type="region of interest" description="Disordered" evidence="3">
    <location>
        <begin position="1"/>
        <end position="34"/>
    </location>
</feature>
<protein>
    <submittedName>
        <fullName evidence="5">Fungal-specific transcription factor domain-containing protein</fullName>
    </submittedName>
</protein>
<evidence type="ECO:0000259" key="4">
    <source>
        <dbReference type="PROSITE" id="PS50048"/>
    </source>
</evidence>
<dbReference type="GO" id="GO:0006351">
    <property type="term" value="P:DNA-templated transcription"/>
    <property type="evidence" value="ECO:0007669"/>
    <property type="project" value="InterPro"/>
</dbReference>
<dbReference type="CDD" id="cd12148">
    <property type="entry name" value="fungal_TF_MHR"/>
    <property type="match status" value="1"/>
</dbReference>
<dbReference type="AlphaFoldDB" id="A0A9P9ACP5"/>
<reference evidence="5" key="1">
    <citation type="journal article" date="2021" name="Nat. Commun.">
        <title>Genetic determinants of endophytism in the Arabidopsis root mycobiome.</title>
        <authorList>
            <person name="Mesny F."/>
            <person name="Miyauchi S."/>
            <person name="Thiergart T."/>
            <person name="Pickel B."/>
            <person name="Atanasova L."/>
            <person name="Karlsson M."/>
            <person name="Huettel B."/>
            <person name="Barry K.W."/>
            <person name="Haridas S."/>
            <person name="Chen C."/>
            <person name="Bauer D."/>
            <person name="Andreopoulos W."/>
            <person name="Pangilinan J."/>
            <person name="LaButti K."/>
            <person name="Riley R."/>
            <person name="Lipzen A."/>
            <person name="Clum A."/>
            <person name="Drula E."/>
            <person name="Henrissat B."/>
            <person name="Kohler A."/>
            <person name="Grigoriev I.V."/>
            <person name="Martin F.M."/>
            <person name="Hacquard S."/>
        </authorList>
    </citation>
    <scope>NUCLEOTIDE SEQUENCE</scope>
    <source>
        <strain evidence="5">MPI-SDFR-AT-0117</strain>
    </source>
</reference>
<dbReference type="PANTHER" id="PTHR46910:SF39">
    <property type="entry name" value="ZN(II)2CYS6 TRANSCRIPTION FACTOR (EUROFUNG)"/>
    <property type="match status" value="1"/>
</dbReference>
<dbReference type="SMART" id="SM00906">
    <property type="entry name" value="Fungal_trans"/>
    <property type="match status" value="1"/>
</dbReference>
<dbReference type="SMART" id="SM00066">
    <property type="entry name" value="GAL4"/>
    <property type="match status" value="1"/>
</dbReference>
<evidence type="ECO:0000256" key="1">
    <source>
        <dbReference type="ARBA" id="ARBA00022723"/>
    </source>
</evidence>
<dbReference type="InterPro" id="IPR001138">
    <property type="entry name" value="Zn2Cys6_DnaBD"/>
</dbReference>
<organism evidence="5 6">
    <name type="scientific">Plectosphaerella plurivora</name>
    <dbReference type="NCBI Taxonomy" id="936078"/>
    <lineage>
        <taxon>Eukaryota</taxon>
        <taxon>Fungi</taxon>
        <taxon>Dikarya</taxon>
        <taxon>Ascomycota</taxon>
        <taxon>Pezizomycotina</taxon>
        <taxon>Sordariomycetes</taxon>
        <taxon>Hypocreomycetidae</taxon>
        <taxon>Glomerellales</taxon>
        <taxon>Plectosphaerellaceae</taxon>
        <taxon>Plectosphaerella</taxon>
    </lineage>
</organism>
<keyword evidence="6" id="KW-1185">Reference proteome</keyword>
<comment type="caution">
    <text evidence="5">The sequence shown here is derived from an EMBL/GenBank/DDBJ whole genome shotgun (WGS) entry which is preliminary data.</text>
</comment>
<feature type="compositionally biased region" description="Polar residues" evidence="3">
    <location>
        <begin position="1"/>
        <end position="10"/>
    </location>
</feature>
<proteinExistence type="predicted"/>
<dbReference type="GO" id="GO:0000981">
    <property type="term" value="F:DNA-binding transcription factor activity, RNA polymerase II-specific"/>
    <property type="evidence" value="ECO:0007669"/>
    <property type="project" value="InterPro"/>
</dbReference>
<dbReference type="EMBL" id="JAGSXJ010000007">
    <property type="protein sequence ID" value="KAH6689735.1"/>
    <property type="molecule type" value="Genomic_DNA"/>
</dbReference>
<dbReference type="InterPro" id="IPR007219">
    <property type="entry name" value="XnlR_reg_dom"/>
</dbReference>
<dbReference type="GO" id="GO:0003677">
    <property type="term" value="F:DNA binding"/>
    <property type="evidence" value="ECO:0007669"/>
    <property type="project" value="InterPro"/>
</dbReference>
<feature type="domain" description="Zn(2)-C6 fungal-type" evidence="4">
    <location>
        <begin position="41"/>
        <end position="70"/>
    </location>
</feature>
<evidence type="ECO:0000256" key="2">
    <source>
        <dbReference type="ARBA" id="ARBA00023242"/>
    </source>
</evidence>
<keyword evidence="2" id="KW-0539">Nucleus</keyword>
<dbReference type="InterPro" id="IPR050987">
    <property type="entry name" value="AtrR-like"/>
</dbReference>
<accession>A0A9P9ACP5</accession>
<dbReference type="Pfam" id="PF04082">
    <property type="entry name" value="Fungal_trans"/>
    <property type="match status" value="1"/>
</dbReference>
<dbReference type="PROSITE" id="PS50048">
    <property type="entry name" value="ZN2_CY6_FUNGAL_2"/>
    <property type="match status" value="1"/>
</dbReference>
<evidence type="ECO:0000256" key="3">
    <source>
        <dbReference type="SAM" id="MobiDB-lite"/>
    </source>
</evidence>
<dbReference type="PANTHER" id="PTHR46910">
    <property type="entry name" value="TRANSCRIPTION FACTOR PDR1"/>
    <property type="match status" value="1"/>
</dbReference>
<sequence length="743" mass="81601">MSTPTVTSTPEGKKPQQPKRLPVNPRRHKVPTGQRKRVAIACNNCNVRRVKCSGDTPCVQCRSSSRDCEYPESQATVSVTRSEIDTLRQRCAALERSLADAVPDPARRNALLAPHLPMTASSSSASPTPAAPVIPSVAGSIATRNGSEVEGDGDHEPETDYRAEGRWLHDPDGTVRYLGETSGATFLDYLKEFMNLVLPQAAPPKEPWAQAPGNGDTFIASLGQYQTYDSRPLFEPDVDPLWLPPQDEVDAMLAELRYLLQDGNGIFPSGGMLYWPDAGLDEPLGAPAPAAMNPDEDGPWAKHRHLAFYNAGFAVVCHARRTTPAPLPGDAQLGEAFFRRAKMLVGNPLDARRWTVGDVSTLALMSVYLMEMNRRDAACIHIGVAIHIAVMHGAFKGWLDERGKRVFWTLYVIDRWLSCLMGRPPTLLDDAIRLEMPMDAPNLPPAVGLQASVRISRITSYIVCNTYGIAPWDHPPPGVGGRTTQYLVDSAMQMLDDWRTSLPVALQLGTEHLSTDPIVCNLHMARNQLVVLTSRPIIFVAVKKAVAERLINRRGGNSGGGERPDAEKHPQARHMAAGLAAARWNMRIGRWLCSLYGTRRRLFHTELHYVFNAAVLIILDALLAPPIPMVVPSLPPLDEDVRSAIQIFEEDSRGGSNYSKDCTRVLADLSTLARRLAASLAWTGGEMPGQQQPHEDAAAMHPWAPDAFGQAMLGAPRTAQGAFDQELLNWMETDDLQLYSNFI</sequence>
<dbReference type="GO" id="GO:0008270">
    <property type="term" value="F:zinc ion binding"/>
    <property type="evidence" value="ECO:0007669"/>
    <property type="project" value="InterPro"/>
</dbReference>
<evidence type="ECO:0000313" key="5">
    <source>
        <dbReference type="EMBL" id="KAH6689735.1"/>
    </source>
</evidence>
<dbReference type="OrthoDB" id="3266505at2759"/>
<keyword evidence="1" id="KW-0479">Metal-binding</keyword>
<evidence type="ECO:0000313" key="6">
    <source>
        <dbReference type="Proteomes" id="UP000770015"/>
    </source>
</evidence>